<evidence type="ECO:0000313" key="3">
    <source>
        <dbReference type="Proteomes" id="UP001151532"/>
    </source>
</evidence>
<organism evidence="2 3">
    <name type="scientific">Salix purpurea</name>
    <name type="common">Purple osier willow</name>
    <dbReference type="NCBI Taxonomy" id="77065"/>
    <lineage>
        <taxon>Eukaryota</taxon>
        <taxon>Viridiplantae</taxon>
        <taxon>Streptophyta</taxon>
        <taxon>Embryophyta</taxon>
        <taxon>Tracheophyta</taxon>
        <taxon>Spermatophyta</taxon>
        <taxon>Magnoliopsida</taxon>
        <taxon>eudicotyledons</taxon>
        <taxon>Gunneridae</taxon>
        <taxon>Pentapetalae</taxon>
        <taxon>rosids</taxon>
        <taxon>fabids</taxon>
        <taxon>Malpighiales</taxon>
        <taxon>Salicaceae</taxon>
        <taxon>Saliceae</taxon>
        <taxon>Salix</taxon>
    </lineage>
</organism>
<dbReference type="EMBL" id="JAPFFK010000708">
    <property type="protein sequence ID" value="KAJ6671860.1"/>
    <property type="molecule type" value="Genomic_DNA"/>
</dbReference>
<keyword evidence="1" id="KW-0732">Signal</keyword>
<dbReference type="OrthoDB" id="854159at2759"/>
<name>A0A9Q0NLD9_SALPP</name>
<proteinExistence type="predicted"/>
<sequence>MDSKKMMGLVLALPFLFIATISPFAFSAREIPVLTSDGGGVDEITTAGNTRSNIPLSDVMSPDRCLPPGTSPCVIDDIGCCSGMCLLTFPERC</sequence>
<feature type="signal peptide" evidence="1">
    <location>
        <begin position="1"/>
        <end position="27"/>
    </location>
</feature>
<comment type="caution">
    <text evidence="2">The sequence shown here is derived from an EMBL/GenBank/DDBJ whole genome shotgun (WGS) entry which is preliminary data.</text>
</comment>
<feature type="chain" id="PRO_5040303998" evidence="1">
    <location>
        <begin position="28"/>
        <end position="93"/>
    </location>
</feature>
<protein>
    <submittedName>
        <fullName evidence="2">Uncharacterized protein</fullName>
    </submittedName>
</protein>
<accession>A0A9Q0NLD9</accession>
<reference evidence="2" key="2">
    <citation type="journal article" date="2023" name="Int. J. Mol. Sci.">
        <title>De Novo Assembly and Annotation of 11 Diverse Shrub Willow (Salix) Genomes Reveals Novel Gene Organization in Sex-Linked Regions.</title>
        <authorList>
            <person name="Hyden B."/>
            <person name="Feng K."/>
            <person name="Yates T.B."/>
            <person name="Jawdy S."/>
            <person name="Cereghino C."/>
            <person name="Smart L.B."/>
            <person name="Muchero W."/>
        </authorList>
    </citation>
    <scope>NUCLEOTIDE SEQUENCE</scope>
    <source>
        <tissue evidence="2">Shoot tip</tissue>
    </source>
</reference>
<evidence type="ECO:0000313" key="2">
    <source>
        <dbReference type="EMBL" id="KAJ6671860.1"/>
    </source>
</evidence>
<evidence type="ECO:0000256" key="1">
    <source>
        <dbReference type="SAM" id="SignalP"/>
    </source>
</evidence>
<gene>
    <name evidence="2" type="ORF">OIU79_029113</name>
</gene>
<reference evidence="2" key="1">
    <citation type="submission" date="2022-11" db="EMBL/GenBank/DDBJ databases">
        <authorList>
            <person name="Hyden B.L."/>
            <person name="Feng K."/>
            <person name="Yates T."/>
            <person name="Jawdy S."/>
            <person name="Smart L.B."/>
            <person name="Muchero W."/>
        </authorList>
    </citation>
    <scope>NUCLEOTIDE SEQUENCE</scope>
    <source>
        <tissue evidence="2">Shoot tip</tissue>
    </source>
</reference>
<feature type="non-terminal residue" evidence="2">
    <location>
        <position position="93"/>
    </location>
</feature>
<dbReference type="AlphaFoldDB" id="A0A9Q0NLD9"/>
<keyword evidence="3" id="KW-1185">Reference proteome</keyword>
<dbReference type="Proteomes" id="UP001151532">
    <property type="component" value="Unassembled WGS sequence"/>
</dbReference>